<dbReference type="NCBIfam" id="TIGR01656">
    <property type="entry name" value="Histidinol-ppas"/>
    <property type="match status" value="1"/>
</dbReference>
<dbReference type="KEGG" id="dmp:FAK_14260"/>
<evidence type="ECO:0000256" key="2">
    <source>
        <dbReference type="ARBA" id="ARBA00022490"/>
    </source>
</evidence>
<keyword evidence="5 7" id="KW-0119">Carbohydrate metabolism</keyword>
<dbReference type="Pfam" id="PF13242">
    <property type="entry name" value="Hydrolase_like"/>
    <property type="match status" value="1"/>
</dbReference>
<feature type="binding site" evidence="10">
    <location>
        <position position="97"/>
    </location>
    <ligand>
        <name>Zn(2+)</name>
        <dbReference type="ChEBI" id="CHEBI:29105"/>
    </ligand>
</feature>
<keyword evidence="4 7" id="KW-0378">Hydrolase</keyword>
<evidence type="ECO:0000256" key="1">
    <source>
        <dbReference type="ARBA" id="ARBA00004496"/>
    </source>
</evidence>
<sequence length="178" mass="18895">MGVGKIKRAVFLDRDGVLNPVVMRGGSPASPRGLNEFALVPGAGEQVARLKAAGYMVIVVTNQPDVARGLLEHDELEAMHQKLAQGAGPDEIRFCPHDDHHQCACRKPKPGMLTQAAAEHGLDLAASWLVGDGYKDMEAARAAGVRGVLIATDYNAQVEARLRVAGLAQAVDLILEQG</sequence>
<reference evidence="12" key="1">
    <citation type="journal article" date="2023" name="Arch. Microbiol.">
        <title>Desulfoferula mesophilus gen. nov. sp. nov., a mesophilic sulfate-reducing bacterium isolated from a brackish lake sediment.</title>
        <authorList>
            <person name="Watanabe T."/>
            <person name="Yabe T."/>
            <person name="Tsuji J.M."/>
            <person name="Fukui M."/>
        </authorList>
    </citation>
    <scope>NUCLEOTIDE SEQUENCE [LARGE SCALE GENOMIC DNA]</scope>
    <source>
        <strain evidence="12">12FAK</strain>
    </source>
</reference>
<comment type="subcellular location">
    <subcellularLocation>
        <location evidence="1 7">Cytoplasm</location>
    </subcellularLocation>
</comment>
<dbReference type="SUPFAM" id="SSF56784">
    <property type="entry name" value="HAD-like"/>
    <property type="match status" value="1"/>
</dbReference>
<dbReference type="AlphaFoldDB" id="A0AAU9EEH8"/>
<evidence type="ECO:0000256" key="7">
    <source>
        <dbReference type="PIRNR" id="PIRNR004682"/>
    </source>
</evidence>
<name>A0AAU9EEH8_9BACT</name>
<feature type="binding site" evidence="10">
    <location>
        <position position="15"/>
    </location>
    <ligand>
        <name>Mg(2+)</name>
        <dbReference type="ChEBI" id="CHEBI:18420"/>
    </ligand>
</feature>
<organism evidence="11 12">
    <name type="scientific">Desulfoferula mesophila</name>
    <dbReference type="NCBI Taxonomy" id="3058419"/>
    <lineage>
        <taxon>Bacteria</taxon>
        <taxon>Pseudomonadati</taxon>
        <taxon>Thermodesulfobacteriota</taxon>
        <taxon>Desulfarculia</taxon>
        <taxon>Desulfarculales</taxon>
        <taxon>Desulfarculaceae</taxon>
        <taxon>Desulfoferula</taxon>
    </lineage>
</organism>
<dbReference type="InterPro" id="IPR004446">
    <property type="entry name" value="Heptose_bisP_phosphatase"/>
</dbReference>
<evidence type="ECO:0000256" key="3">
    <source>
        <dbReference type="ARBA" id="ARBA00022723"/>
    </source>
</evidence>
<keyword evidence="2 7" id="KW-0963">Cytoplasm</keyword>
<feature type="binding site" evidence="10">
    <location>
        <position position="105"/>
    </location>
    <ligand>
        <name>Zn(2+)</name>
        <dbReference type="ChEBI" id="CHEBI:29105"/>
    </ligand>
</feature>
<dbReference type="CDD" id="cd07503">
    <property type="entry name" value="HAD_HisB-N"/>
    <property type="match status" value="1"/>
</dbReference>
<feature type="site" description="Contributes to substrate recognition" evidence="9">
    <location>
        <position position="106"/>
    </location>
</feature>
<dbReference type="Gene3D" id="3.40.50.1000">
    <property type="entry name" value="HAD superfamily/HAD-like"/>
    <property type="match status" value="1"/>
</dbReference>
<feature type="binding site" evidence="10">
    <location>
        <position position="103"/>
    </location>
    <ligand>
        <name>Zn(2+)</name>
        <dbReference type="ChEBI" id="CHEBI:29105"/>
    </ligand>
</feature>
<feature type="active site" description="Proton donor" evidence="8">
    <location>
        <position position="15"/>
    </location>
</feature>
<keyword evidence="10" id="KW-0460">Magnesium</keyword>
<feature type="binding site" evidence="10">
    <location>
        <position position="132"/>
    </location>
    <ligand>
        <name>Mg(2+)</name>
        <dbReference type="ChEBI" id="CHEBI:18420"/>
    </ligand>
</feature>
<dbReference type="InterPro" id="IPR006549">
    <property type="entry name" value="HAD-SF_hydro_IIIA"/>
</dbReference>
<keyword evidence="3 10" id="KW-0479">Metal-binding</keyword>
<dbReference type="PANTHER" id="PTHR42891">
    <property type="entry name" value="D-GLYCERO-BETA-D-MANNO-HEPTOSE-1,7-BISPHOSPHATE 7-PHOSPHATASE"/>
    <property type="match status" value="1"/>
</dbReference>
<accession>A0AAU9EEH8</accession>
<evidence type="ECO:0000256" key="5">
    <source>
        <dbReference type="ARBA" id="ARBA00023277"/>
    </source>
</evidence>
<evidence type="ECO:0000256" key="8">
    <source>
        <dbReference type="PIRSR" id="PIRSR004682-1"/>
    </source>
</evidence>
<keyword evidence="12" id="KW-1185">Reference proteome</keyword>
<feature type="active site" description="Proton donor" evidence="8">
    <location>
        <position position="13"/>
    </location>
</feature>
<evidence type="ECO:0000256" key="4">
    <source>
        <dbReference type="ARBA" id="ARBA00022801"/>
    </source>
</evidence>
<dbReference type="RefSeq" id="WP_338606075.1">
    <property type="nucleotide sequence ID" value="NZ_AP028679.1"/>
</dbReference>
<dbReference type="GO" id="GO:0016791">
    <property type="term" value="F:phosphatase activity"/>
    <property type="evidence" value="ECO:0007669"/>
    <property type="project" value="InterPro"/>
</dbReference>
<dbReference type="InterPro" id="IPR036412">
    <property type="entry name" value="HAD-like_sf"/>
</dbReference>
<dbReference type="InterPro" id="IPR006543">
    <property type="entry name" value="Histidinol-phos"/>
</dbReference>
<evidence type="ECO:0000313" key="12">
    <source>
        <dbReference type="Proteomes" id="UP001366166"/>
    </source>
</evidence>
<protein>
    <recommendedName>
        <fullName evidence="6 7">D,D-heptose 1,7-bisphosphate phosphatase</fullName>
        <ecNumber evidence="7">3.1.3.-</ecNumber>
    </recommendedName>
</protein>
<dbReference type="EMBL" id="AP028679">
    <property type="protein sequence ID" value="BEQ14360.1"/>
    <property type="molecule type" value="Genomic_DNA"/>
</dbReference>
<proteinExistence type="inferred from homology"/>
<feature type="site" description="Stabilizes the phosphoryl group" evidence="9">
    <location>
        <position position="61"/>
    </location>
</feature>
<feature type="binding site" evidence="10">
    <location>
        <position position="95"/>
    </location>
    <ligand>
        <name>Zn(2+)</name>
        <dbReference type="ChEBI" id="CHEBI:29105"/>
    </ligand>
</feature>
<keyword evidence="10" id="KW-0862">Zinc</keyword>
<dbReference type="EC" id="3.1.3.-" evidence="7"/>
<dbReference type="GO" id="GO:0046872">
    <property type="term" value="F:metal ion binding"/>
    <property type="evidence" value="ECO:0007669"/>
    <property type="project" value="UniProtKB-KW"/>
</dbReference>
<comment type="cofactor">
    <cofactor evidence="10">
        <name>Mg(2+)</name>
        <dbReference type="ChEBI" id="CHEBI:18420"/>
    </cofactor>
</comment>
<evidence type="ECO:0000313" key="11">
    <source>
        <dbReference type="EMBL" id="BEQ14360.1"/>
    </source>
</evidence>
<comment type="cofactor">
    <cofactor evidence="10">
        <name>Zn(2+)</name>
        <dbReference type="ChEBI" id="CHEBI:29105"/>
    </cofactor>
</comment>
<evidence type="ECO:0000256" key="10">
    <source>
        <dbReference type="PIRSR" id="PIRSR004682-4"/>
    </source>
</evidence>
<dbReference type="PANTHER" id="PTHR42891:SF1">
    <property type="entry name" value="D-GLYCERO-BETA-D-MANNO-HEPTOSE-1,7-BISPHOSPHATE 7-PHOSPHATASE"/>
    <property type="match status" value="1"/>
</dbReference>
<evidence type="ECO:0000256" key="9">
    <source>
        <dbReference type="PIRSR" id="PIRSR004682-3"/>
    </source>
</evidence>
<gene>
    <name evidence="11" type="primary">gmhB</name>
    <name evidence="11" type="ORF">FAK_14260</name>
</gene>
<dbReference type="InterPro" id="IPR023214">
    <property type="entry name" value="HAD_sf"/>
</dbReference>
<feature type="site" description="Stabilizes the phosphoryl group" evidence="9">
    <location>
        <position position="107"/>
    </location>
</feature>
<dbReference type="NCBIfam" id="TIGR01662">
    <property type="entry name" value="HAD-SF-IIIA"/>
    <property type="match status" value="1"/>
</dbReference>
<dbReference type="Proteomes" id="UP001366166">
    <property type="component" value="Chromosome"/>
</dbReference>
<dbReference type="GO" id="GO:0005737">
    <property type="term" value="C:cytoplasm"/>
    <property type="evidence" value="ECO:0007669"/>
    <property type="project" value="UniProtKB-SubCell"/>
</dbReference>
<evidence type="ECO:0000256" key="6">
    <source>
        <dbReference type="ARBA" id="ARBA00031828"/>
    </source>
</evidence>
<dbReference type="PIRSF" id="PIRSF004682">
    <property type="entry name" value="GmhB"/>
    <property type="match status" value="1"/>
</dbReference>
<feature type="binding site" evidence="10">
    <location>
        <position position="13"/>
    </location>
    <ligand>
        <name>Mg(2+)</name>
        <dbReference type="ChEBI" id="CHEBI:18420"/>
    </ligand>
</feature>
<comment type="similarity">
    <text evidence="7">Belongs to the gmhB family.</text>
</comment>
<dbReference type="GO" id="GO:0005975">
    <property type="term" value="P:carbohydrate metabolic process"/>
    <property type="evidence" value="ECO:0007669"/>
    <property type="project" value="InterPro"/>
</dbReference>